<protein>
    <recommendedName>
        <fullName evidence="4">Myb-like domain-containing protein</fullName>
    </recommendedName>
</protein>
<sequence length="576" mass="64781">MDIINDNWDDTEGYESPTIDNIPRGDDTGFSDAEPSTVDSPQSHGPALASSKFYERKWSRLCQHYSDHYLELFKATFDPSGDDFTSGNLSSTQLGAVRWKPSEKEKFYDALSRNGRHDLHAISNLVASKSEVEIKAYLDALREQETDRQLFARQAKNISHAEIPAAVEIGSECEAVLDQAAEALAAFQEQYDHAAGQRSNKLWLIDHQIAAELDQKADDEEGVSETSDVNSDEIELSEPEDTWRLFHLSTFLVLSEQFFMNRGTDGADTWRNLAEDGQRPALTMDAVRDLYDTVVNFTRILVQSCLFITTSRIRSSTSLVYKPEGIVRSEDVLATLDVLNVNASSDKFWRGIARRNGLSVVGGAHDKGTSNKAVIPYNEVEAILATSQRRRSISAMSEDSTRCQTASGESLPDHKAFLDAEDMSARHDVRRSPESVFPSLDREEALSASLDSESDTSSAECGPRAPISRQQRIQILEEEQDDYMERLDQVARKQEESRLLQLLGIEGIKEIKNEEMTRPGMRPKELRKTIQDTMGWRGVFQAEWERYGEALPTESFSEVESRAKRRKLDPGTGFIE</sequence>
<dbReference type="AlphaFoldDB" id="A0A0D2IZN5"/>
<keyword evidence="3" id="KW-1185">Reference proteome</keyword>
<dbReference type="VEuPathDB" id="FungiDB:Z518_08009"/>
<dbReference type="Proteomes" id="UP000053617">
    <property type="component" value="Unassembled WGS sequence"/>
</dbReference>
<dbReference type="OrthoDB" id="2240312at2759"/>
<reference evidence="2 3" key="1">
    <citation type="submission" date="2015-01" db="EMBL/GenBank/DDBJ databases">
        <title>The Genome Sequence of Rhinocladiella mackenzie CBS 650.93.</title>
        <authorList>
            <consortium name="The Broad Institute Genomics Platform"/>
            <person name="Cuomo C."/>
            <person name="de Hoog S."/>
            <person name="Gorbushina A."/>
            <person name="Stielow B."/>
            <person name="Teixiera M."/>
            <person name="Abouelleil A."/>
            <person name="Chapman S.B."/>
            <person name="Priest M."/>
            <person name="Young S.K."/>
            <person name="Wortman J."/>
            <person name="Nusbaum C."/>
            <person name="Birren B."/>
        </authorList>
    </citation>
    <scope>NUCLEOTIDE SEQUENCE [LARGE SCALE GENOMIC DNA]</scope>
    <source>
        <strain evidence="2 3">CBS 650.93</strain>
    </source>
</reference>
<dbReference type="Gene3D" id="1.10.10.60">
    <property type="entry name" value="Homeodomain-like"/>
    <property type="match status" value="1"/>
</dbReference>
<evidence type="ECO:0008006" key="4">
    <source>
        <dbReference type="Google" id="ProtNLM"/>
    </source>
</evidence>
<feature type="region of interest" description="Disordered" evidence="1">
    <location>
        <begin position="1"/>
        <end position="47"/>
    </location>
</feature>
<dbReference type="InterPro" id="IPR039601">
    <property type="entry name" value="Rrn5"/>
</dbReference>
<dbReference type="PANTHER" id="PTHR28079">
    <property type="entry name" value="RNA POLYMERASE I-SPECIFIC TRANSCRIPTION INITIATION FACTOR RRN5"/>
    <property type="match status" value="1"/>
</dbReference>
<dbReference type="GO" id="GO:0001181">
    <property type="term" value="F:RNA polymerase I general transcription initiation factor activity"/>
    <property type="evidence" value="ECO:0007669"/>
    <property type="project" value="TreeGrafter"/>
</dbReference>
<evidence type="ECO:0000313" key="3">
    <source>
        <dbReference type="Proteomes" id="UP000053617"/>
    </source>
</evidence>
<dbReference type="STRING" id="1442369.A0A0D2IZN5"/>
<dbReference type="GO" id="GO:0000182">
    <property type="term" value="F:rDNA binding"/>
    <property type="evidence" value="ECO:0007669"/>
    <property type="project" value="TreeGrafter"/>
</dbReference>
<evidence type="ECO:0000256" key="1">
    <source>
        <dbReference type="SAM" id="MobiDB-lite"/>
    </source>
</evidence>
<feature type="region of interest" description="Disordered" evidence="1">
    <location>
        <begin position="394"/>
        <end position="413"/>
    </location>
</feature>
<dbReference type="RefSeq" id="XP_013269206.1">
    <property type="nucleotide sequence ID" value="XM_013413752.1"/>
</dbReference>
<dbReference type="HOGENOM" id="CLU_012849_0_1_1"/>
<gene>
    <name evidence="2" type="ORF">Z518_08009</name>
</gene>
<dbReference type="SUPFAM" id="SSF46689">
    <property type="entry name" value="Homeodomain-like"/>
    <property type="match status" value="1"/>
</dbReference>
<proteinExistence type="predicted"/>
<dbReference type="PANTHER" id="PTHR28079:SF1">
    <property type="entry name" value="RNA POLYMERASE I-SPECIFIC TRANSCRIPTION INITIATION FACTOR RRN5"/>
    <property type="match status" value="1"/>
</dbReference>
<organism evidence="2 3">
    <name type="scientific">Rhinocladiella mackenziei CBS 650.93</name>
    <dbReference type="NCBI Taxonomy" id="1442369"/>
    <lineage>
        <taxon>Eukaryota</taxon>
        <taxon>Fungi</taxon>
        <taxon>Dikarya</taxon>
        <taxon>Ascomycota</taxon>
        <taxon>Pezizomycotina</taxon>
        <taxon>Eurotiomycetes</taxon>
        <taxon>Chaetothyriomycetidae</taxon>
        <taxon>Chaetothyriales</taxon>
        <taxon>Herpotrichiellaceae</taxon>
        <taxon>Rhinocladiella</taxon>
    </lineage>
</organism>
<feature type="region of interest" description="Disordered" evidence="1">
    <location>
        <begin position="425"/>
        <end position="466"/>
    </location>
</feature>
<evidence type="ECO:0000313" key="2">
    <source>
        <dbReference type="EMBL" id="KIX02070.1"/>
    </source>
</evidence>
<dbReference type="InterPro" id="IPR001005">
    <property type="entry name" value="SANT/Myb"/>
</dbReference>
<feature type="compositionally biased region" description="Polar residues" evidence="1">
    <location>
        <begin position="394"/>
        <end position="408"/>
    </location>
</feature>
<accession>A0A0D2IZN5</accession>
<dbReference type="CDD" id="cd00167">
    <property type="entry name" value="SANT"/>
    <property type="match status" value="1"/>
</dbReference>
<name>A0A0D2IZN5_9EURO</name>
<dbReference type="GO" id="GO:0000500">
    <property type="term" value="C:RNA polymerase I upstream activating factor complex"/>
    <property type="evidence" value="ECO:0007669"/>
    <property type="project" value="InterPro"/>
</dbReference>
<dbReference type="GO" id="GO:0006361">
    <property type="term" value="P:transcription initiation at RNA polymerase I promoter"/>
    <property type="evidence" value="ECO:0007669"/>
    <property type="project" value="TreeGrafter"/>
</dbReference>
<dbReference type="GO" id="GO:0042790">
    <property type="term" value="P:nucleolar large rRNA transcription by RNA polymerase I"/>
    <property type="evidence" value="ECO:0007669"/>
    <property type="project" value="InterPro"/>
</dbReference>
<dbReference type="EMBL" id="KN847480">
    <property type="protein sequence ID" value="KIX02070.1"/>
    <property type="molecule type" value="Genomic_DNA"/>
</dbReference>
<dbReference type="InterPro" id="IPR009057">
    <property type="entry name" value="Homeodomain-like_sf"/>
</dbReference>
<dbReference type="GeneID" id="25296080"/>
<feature type="compositionally biased region" description="Low complexity" evidence="1">
    <location>
        <begin position="446"/>
        <end position="460"/>
    </location>
</feature>
<feature type="region of interest" description="Disordered" evidence="1">
    <location>
        <begin position="215"/>
        <end position="234"/>
    </location>
</feature>